<dbReference type="GO" id="GO:0046872">
    <property type="term" value="F:metal ion binding"/>
    <property type="evidence" value="ECO:0007669"/>
    <property type="project" value="UniProtKB-KW"/>
</dbReference>
<evidence type="ECO:0000256" key="6">
    <source>
        <dbReference type="ARBA" id="ARBA00022989"/>
    </source>
</evidence>
<dbReference type="InterPro" id="IPR036739">
    <property type="entry name" value="SLC41_membr_dom_sf"/>
</dbReference>
<feature type="domain" description="CBS" evidence="11">
    <location>
        <begin position="234"/>
        <end position="297"/>
    </location>
</feature>
<evidence type="ECO:0000259" key="11">
    <source>
        <dbReference type="PROSITE" id="PS51371"/>
    </source>
</evidence>
<protein>
    <recommendedName>
        <fullName evidence="9">Magnesium transporter MgtE</fullName>
    </recommendedName>
</protein>
<dbReference type="PANTHER" id="PTHR43773:SF1">
    <property type="entry name" value="MAGNESIUM TRANSPORTER MGTE"/>
    <property type="match status" value="1"/>
</dbReference>
<dbReference type="SMART" id="SM00924">
    <property type="entry name" value="MgtE_N"/>
    <property type="match status" value="1"/>
</dbReference>
<dbReference type="AlphaFoldDB" id="A0A212LAC8"/>
<dbReference type="EMBL" id="FMJC01000002">
    <property type="protein sequence ID" value="SCM74532.1"/>
    <property type="molecule type" value="Genomic_DNA"/>
</dbReference>
<dbReference type="Pfam" id="PF01769">
    <property type="entry name" value="MgtE"/>
    <property type="match status" value="1"/>
</dbReference>
<dbReference type="Gene3D" id="1.10.357.20">
    <property type="entry name" value="SLC41 divalent cation transporters, integral membrane domain"/>
    <property type="match status" value="1"/>
</dbReference>
<evidence type="ECO:0000256" key="3">
    <source>
        <dbReference type="ARBA" id="ARBA00022448"/>
    </source>
</evidence>
<evidence type="ECO:0000256" key="10">
    <source>
        <dbReference type="SAM" id="MobiDB-lite"/>
    </source>
</evidence>
<dbReference type="SUPFAM" id="SSF161093">
    <property type="entry name" value="MgtE membrane domain-like"/>
    <property type="match status" value="1"/>
</dbReference>
<dbReference type="SUPFAM" id="SSF54631">
    <property type="entry name" value="CBS-domain pair"/>
    <property type="match status" value="1"/>
</dbReference>
<dbReference type="Gene3D" id="3.10.580.10">
    <property type="entry name" value="CBS-domain"/>
    <property type="match status" value="1"/>
</dbReference>
<dbReference type="Pfam" id="PF00571">
    <property type="entry name" value="CBS"/>
    <property type="match status" value="2"/>
</dbReference>
<sequence>MADYKDKQHSRAQEGMGQDDACGVQAAVSRPDSQSGLQPDMSASSAPASLASERPAPANPAFGDSERAAEVNADADRAENRAEDHVEDRADPGAGTPGHASTQDESAANTSFKDDEYDADYSDQEFIHPADMADHLENLSLEKQVSTLSSMSKEDAADALAELDGNVAVDVLENLDTDVAAQIIAEMSPDDAADVLDELDEDHRDALLEKLTREDSDELRSLLNFDPDSAGGAMNTELILLECNQTVDEAIAHIRSEMAEKESPYYGYVVDSHDVLVGVLSLRDLMLARPGTIVGDAAAGQSVISVTYDTDRREVASLLSHYNFMAMPVVDNDGHIMGVITYDDIMDIMHEEASADMLGMVGADPEESVDTPWKESVRKRLPWLFVNMFNSALSASVVYMFEGSIAEMAVLAVLMPMVANQAGNTGQQALAVMIRQLATDRFDQKKAWMAVVREGKIGIVTGIVMAFTAFVGAWMFTGVATIGAVMGGALMCDMLLGAVSGGSIPLIFRALGRDPAHASSIFLTTITDGAGFFIFLGLASLFLL</sequence>
<dbReference type="InterPro" id="IPR046342">
    <property type="entry name" value="CBS_dom_sf"/>
</dbReference>
<dbReference type="GO" id="GO:0015095">
    <property type="term" value="F:magnesium ion transmembrane transporter activity"/>
    <property type="evidence" value="ECO:0007669"/>
    <property type="project" value="UniProtKB-UniRule"/>
</dbReference>
<accession>A0A212LAC8</accession>
<evidence type="ECO:0000256" key="9">
    <source>
        <dbReference type="RuleBase" id="RU362011"/>
    </source>
</evidence>
<feature type="transmembrane region" description="Helical" evidence="9">
    <location>
        <begin position="457"/>
        <end position="476"/>
    </location>
</feature>
<dbReference type="CDD" id="cd04606">
    <property type="entry name" value="CBS_pair_Mg_transporter"/>
    <property type="match status" value="1"/>
</dbReference>
<evidence type="ECO:0000256" key="1">
    <source>
        <dbReference type="ARBA" id="ARBA00004141"/>
    </source>
</evidence>
<feature type="transmembrane region" description="Helical" evidence="9">
    <location>
        <begin position="520"/>
        <end position="543"/>
    </location>
</feature>
<dbReference type="SMART" id="SM00116">
    <property type="entry name" value="CBS"/>
    <property type="match status" value="2"/>
</dbReference>
<feature type="region of interest" description="Disordered" evidence="10">
    <location>
        <begin position="1"/>
        <end position="111"/>
    </location>
</feature>
<dbReference type="Pfam" id="PF03448">
    <property type="entry name" value="MgtE_N"/>
    <property type="match status" value="1"/>
</dbReference>
<comment type="similarity">
    <text evidence="2 9">Belongs to the SLC41A transporter family.</text>
</comment>
<dbReference type="InterPro" id="IPR038076">
    <property type="entry name" value="MgtE_N_sf"/>
</dbReference>
<organism evidence="12">
    <name type="scientific">uncultured Desulfovibrio sp</name>
    <dbReference type="NCBI Taxonomy" id="167968"/>
    <lineage>
        <taxon>Bacteria</taxon>
        <taxon>Pseudomonadati</taxon>
        <taxon>Thermodesulfobacteriota</taxon>
        <taxon>Desulfovibrionia</taxon>
        <taxon>Desulfovibrionales</taxon>
        <taxon>Desulfovibrionaceae</taxon>
        <taxon>Desulfovibrio</taxon>
        <taxon>environmental samples</taxon>
    </lineage>
</organism>
<dbReference type="SUPFAM" id="SSF158791">
    <property type="entry name" value="MgtE N-terminal domain-like"/>
    <property type="match status" value="1"/>
</dbReference>
<dbReference type="InterPro" id="IPR006667">
    <property type="entry name" value="SLC41_membr_dom"/>
</dbReference>
<feature type="compositionally biased region" description="Polar residues" evidence="10">
    <location>
        <begin position="99"/>
        <end position="111"/>
    </location>
</feature>
<comment type="function">
    <text evidence="9">Acts as a magnesium transporter.</text>
</comment>
<dbReference type="NCBIfam" id="TIGR00400">
    <property type="entry name" value="mgtE"/>
    <property type="match status" value="1"/>
</dbReference>
<feature type="compositionally biased region" description="Basic and acidic residues" evidence="10">
    <location>
        <begin position="64"/>
        <end position="91"/>
    </location>
</feature>
<dbReference type="Gene3D" id="1.25.60.10">
    <property type="entry name" value="MgtE N-terminal domain-like"/>
    <property type="match status" value="1"/>
</dbReference>
<keyword evidence="6 9" id="KW-1133">Transmembrane helix</keyword>
<dbReference type="PANTHER" id="PTHR43773">
    <property type="entry name" value="MAGNESIUM TRANSPORTER MGTE"/>
    <property type="match status" value="1"/>
</dbReference>
<keyword evidence="4 9" id="KW-0812">Transmembrane</keyword>
<keyword evidence="9" id="KW-0479">Metal-binding</keyword>
<keyword evidence="9" id="KW-1003">Cell membrane</keyword>
<dbReference type="GO" id="GO:0005886">
    <property type="term" value="C:plasma membrane"/>
    <property type="evidence" value="ECO:0007669"/>
    <property type="project" value="UniProtKB-SubCell"/>
</dbReference>
<comment type="caution">
    <text evidence="9">Lacks conserved residue(s) required for the propagation of feature annotation.</text>
</comment>
<keyword evidence="5 9" id="KW-0460">Magnesium</keyword>
<dbReference type="InterPro" id="IPR006669">
    <property type="entry name" value="MgtE_transporter"/>
</dbReference>
<feature type="compositionally biased region" description="Basic and acidic residues" evidence="10">
    <location>
        <begin position="1"/>
        <end position="12"/>
    </location>
</feature>
<dbReference type="RefSeq" id="WP_232088352.1">
    <property type="nucleotide sequence ID" value="NZ_LT608333.1"/>
</dbReference>
<evidence type="ECO:0000256" key="7">
    <source>
        <dbReference type="ARBA" id="ARBA00023136"/>
    </source>
</evidence>
<comment type="subunit">
    <text evidence="9">Homodimer.</text>
</comment>
<comment type="subcellular location">
    <subcellularLocation>
        <location evidence="9">Cell membrane</location>
        <topology evidence="9">Multi-pass membrane protein</topology>
    </subcellularLocation>
    <subcellularLocation>
        <location evidence="1">Membrane</location>
        <topology evidence="1">Multi-pass membrane protein</topology>
    </subcellularLocation>
</comment>
<feature type="compositionally biased region" description="Low complexity" evidence="10">
    <location>
        <begin position="42"/>
        <end position="56"/>
    </location>
</feature>
<dbReference type="PROSITE" id="PS51371">
    <property type="entry name" value="CBS"/>
    <property type="match status" value="2"/>
</dbReference>
<evidence type="ECO:0000256" key="5">
    <source>
        <dbReference type="ARBA" id="ARBA00022842"/>
    </source>
</evidence>
<reference evidence="12" key="1">
    <citation type="submission" date="2016-08" db="EMBL/GenBank/DDBJ databases">
        <authorList>
            <person name="Seilhamer J.J."/>
        </authorList>
    </citation>
    <scope>NUCLEOTIDE SEQUENCE</scope>
    <source>
        <strain evidence="12">86-1</strain>
    </source>
</reference>
<feature type="transmembrane region" description="Helical" evidence="9">
    <location>
        <begin position="482"/>
        <end position="508"/>
    </location>
</feature>
<keyword evidence="3 9" id="KW-0813">Transport</keyword>
<keyword evidence="8" id="KW-0129">CBS domain</keyword>
<evidence type="ECO:0000256" key="2">
    <source>
        <dbReference type="ARBA" id="ARBA00009749"/>
    </source>
</evidence>
<evidence type="ECO:0000256" key="4">
    <source>
        <dbReference type="ARBA" id="ARBA00022692"/>
    </source>
</evidence>
<feature type="domain" description="CBS" evidence="11">
    <location>
        <begin position="299"/>
        <end position="357"/>
    </location>
</feature>
<name>A0A212LAC8_9BACT</name>
<keyword evidence="7 9" id="KW-0472">Membrane</keyword>
<proteinExistence type="inferred from homology"/>
<gene>
    <name evidence="12" type="ORF">KL86DES1_21999</name>
</gene>
<evidence type="ECO:0000256" key="8">
    <source>
        <dbReference type="PROSITE-ProRule" id="PRU00703"/>
    </source>
</evidence>
<dbReference type="InterPro" id="IPR006668">
    <property type="entry name" value="Mg_transptr_MgtE_intracell_dom"/>
</dbReference>
<evidence type="ECO:0000313" key="12">
    <source>
        <dbReference type="EMBL" id="SCM74532.1"/>
    </source>
</evidence>
<dbReference type="InterPro" id="IPR000644">
    <property type="entry name" value="CBS_dom"/>
</dbReference>